<reference evidence="1 2" key="1">
    <citation type="submission" date="2016-03" db="EMBL/GenBank/DDBJ databases">
        <title>EvidentialGene: Evidence-directed Construction of Genes on Genomes.</title>
        <authorList>
            <person name="Gilbert D.G."/>
            <person name="Choi J.-H."/>
            <person name="Mockaitis K."/>
            <person name="Colbourne J."/>
            <person name="Pfrender M."/>
        </authorList>
    </citation>
    <scope>NUCLEOTIDE SEQUENCE [LARGE SCALE GENOMIC DNA]</scope>
    <source>
        <strain evidence="1 2">Xinb3</strain>
        <tissue evidence="1">Complete organism</tissue>
    </source>
</reference>
<evidence type="ECO:0000313" key="2">
    <source>
        <dbReference type="Proteomes" id="UP000076858"/>
    </source>
</evidence>
<dbReference type="AlphaFoldDB" id="A0A164PUT7"/>
<evidence type="ECO:0000313" key="1">
    <source>
        <dbReference type="EMBL" id="KZS07161.1"/>
    </source>
</evidence>
<proteinExistence type="predicted"/>
<organism evidence="1 2">
    <name type="scientific">Daphnia magna</name>
    <dbReference type="NCBI Taxonomy" id="35525"/>
    <lineage>
        <taxon>Eukaryota</taxon>
        <taxon>Metazoa</taxon>
        <taxon>Ecdysozoa</taxon>
        <taxon>Arthropoda</taxon>
        <taxon>Crustacea</taxon>
        <taxon>Branchiopoda</taxon>
        <taxon>Diplostraca</taxon>
        <taxon>Cladocera</taxon>
        <taxon>Anomopoda</taxon>
        <taxon>Daphniidae</taxon>
        <taxon>Daphnia</taxon>
    </lineage>
</organism>
<protein>
    <submittedName>
        <fullName evidence="1">Uncharacterized protein</fullName>
    </submittedName>
</protein>
<dbReference type="EMBL" id="LRGB01002558">
    <property type="protein sequence ID" value="KZS07161.1"/>
    <property type="molecule type" value="Genomic_DNA"/>
</dbReference>
<name>A0A164PUT7_9CRUS</name>
<keyword evidence="2" id="KW-1185">Reference proteome</keyword>
<accession>A0A164PUT7</accession>
<gene>
    <name evidence="1" type="ORF">APZ42_029198</name>
</gene>
<sequence length="57" mass="6767">MISIMFSFKKNRKIKIVKRSFACEMQKKKSKLIDFVFVFNRVLQFIVELPADCLPIV</sequence>
<comment type="caution">
    <text evidence="1">The sequence shown here is derived from an EMBL/GenBank/DDBJ whole genome shotgun (WGS) entry which is preliminary data.</text>
</comment>
<dbReference type="Proteomes" id="UP000076858">
    <property type="component" value="Unassembled WGS sequence"/>
</dbReference>